<evidence type="ECO:0000313" key="1">
    <source>
        <dbReference type="EMBL" id="CAK0908720.1"/>
    </source>
</evidence>
<gene>
    <name evidence="1" type="ORF">PCOR1329_LOCUS83325</name>
</gene>
<proteinExistence type="predicted"/>
<dbReference type="Proteomes" id="UP001189429">
    <property type="component" value="Unassembled WGS sequence"/>
</dbReference>
<sequence>AVVKSFTEAAMEFSAGISADGLQLSDRLADIAPDRVLAAKLTSAYRLNISELLLTSASREATAVYNRSLGRFATSKARGRCLTTALHIDYGDQDPAISLPTATITLRFEMLASPEAFRKSAARAWPIILKNLRATLQNRQWRKVNGLISGTISVLLSAGWGPQGPWKWAHPTGDKYEVSEDTVGSDPDWEPFLEVFRDTL</sequence>
<dbReference type="EMBL" id="CAUYUJ010022065">
    <property type="protein sequence ID" value="CAK0908720.1"/>
    <property type="molecule type" value="Genomic_DNA"/>
</dbReference>
<evidence type="ECO:0000313" key="2">
    <source>
        <dbReference type="Proteomes" id="UP001189429"/>
    </source>
</evidence>
<organism evidence="1 2">
    <name type="scientific">Prorocentrum cordatum</name>
    <dbReference type="NCBI Taxonomy" id="2364126"/>
    <lineage>
        <taxon>Eukaryota</taxon>
        <taxon>Sar</taxon>
        <taxon>Alveolata</taxon>
        <taxon>Dinophyceae</taxon>
        <taxon>Prorocentrales</taxon>
        <taxon>Prorocentraceae</taxon>
        <taxon>Prorocentrum</taxon>
    </lineage>
</organism>
<reference evidence="1" key="1">
    <citation type="submission" date="2023-10" db="EMBL/GenBank/DDBJ databases">
        <authorList>
            <person name="Chen Y."/>
            <person name="Shah S."/>
            <person name="Dougan E. K."/>
            <person name="Thang M."/>
            <person name="Chan C."/>
        </authorList>
    </citation>
    <scope>NUCLEOTIDE SEQUENCE [LARGE SCALE GENOMIC DNA]</scope>
</reference>
<protein>
    <submittedName>
        <fullName evidence="1">Uncharacterized protein</fullName>
    </submittedName>
</protein>
<feature type="non-terminal residue" evidence="1">
    <location>
        <position position="1"/>
    </location>
</feature>
<name>A0ABN9Y9L0_9DINO</name>
<feature type="non-terminal residue" evidence="1">
    <location>
        <position position="200"/>
    </location>
</feature>
<keyword evidence="2" id="KW-1185">Reference proteome</keyword>
<comment type="caution">
    <text evidence="1">The sequence shown here is derived from an EMBL/GenBank/DDBJ whole genome shotgun (WGS) entry which is preliminary data.</text>
</comment>
<accession>A0ABN9Y9L0</accession>